<sequence>MPLLAPEHTDIPTKDILSWRHDNRSTFDQDKPIFIDAAHPQHSISANQAYPLIRKLIAVFRHLGLQKDDCVCIHSCNSVHYPILVLGIIGAGGVFFGTNPAYTSYELQHALQTSKAKFVITEEALPPALRKPVAQLGIQDKCVLFADQADVAFRPGKGRQSWRSLLQHGEEDSSIMSITESQQQCASRAQMLTLRGPRSRGAAPLDVETPKSFQALLSPEAKFAQIWALTETSCLASIFYHPEGDETGSVGRFIPNLDVKIVDDEDLEETVEGAGQSWVWQDRSGENVASPIERNVSMSLSYRAFIMPADRLERRAQLSVAPDVPDLLGLAHAQVFVRPASTRSLACHSPS</sequence>
<dbReference type="Proteomes" id="UP001310890">
    <property type="component" value="Unassembled WGS sequence"/>
</dbReference>
<dbReference type="EMBL" id="JAVRRL010000001">
    <property type="protein sequence ID" value="KAK5118953.1"/>
    <property type="molecule type" value="Genomic_DNA"/>
</dbReference>
<dbReference type="Gene3D" id="3.40.50.12780">
    <property type="entry name" value="N-terminal domain of ligase-like"/>
    <property type="match status" value="2"/>
</dbReference>
<comment type="caution">
    <text evidence="2">The sequence shown here is derived from an EMBL/GenBank/DDBJ whole genome shotgun (WGS) entry which is preliminary data.</text>
</comment>
<organism evidence="2 3">
    <name type="scientific">Meristemomyces frigidus</name>
    <dbReference type="NCBI Taxonomy" id="1508187"/>
    <lineage>
        <taxon>Eukaryota</taxon>
        <taxon>Fungi</taxon>
        <taxon>Dikarya</taxon>
        <taxon>Ascomycota</taxon>
        <taxon>Pezizomycotina</taxon>
        <taxon>Dothideomycetes</taxon>
        <taxon>Dothideomycetidae</taxon>
        <taxon>Mycosphaerellales</taxon>
        <taxon>Teratosphaeriaceae</taxon>
        <taxon>Meristemomyces</taxon>
    </lineage>
</organism>
<feature type="domain" description="AMP-dependent synthetase/ligase" evidence="1">
    <location>
        <begin position="29"/>
        <end position="150"/>
    </location>
</feature>
<evidence type="ECO:0000313" key="3">
    <source>
        <dbReference type="Proteomes" id="UP001310890"/>
    </source>
</evidence>
<evidence type="ECO:0000259" key="1">
    <source>
        <dbReference type="Pfam" id="PF00501"/>
    </source>
</evidence>
<name>A0AAN7TR33_9PEZI</name>
<evidence type="ECO:0000313" key="2">
    <source>
        <dbReference type="EMBL" id="KAK5118953.1"/>
    </source>
</evidence>
<dbReference type="SUPFAM" id="SSF56801">
    <property type="entry name" value="Acetyl-CoA synthetase-like"/>
    <property type="match status" value="1"/>
</dbReference>
<dbReference type="PANTHER" id="PTHR24096">
    <property type="entry name" value="LONG-CHAIN-FATTY-ACID--COA LIGASE"/>
    <property type="match status" value="1"/>
</dbReference>
<accession>A0AAN7TR33</accession>
<dbReference type="Pfam" id="PF00501">
    <property type="entry name" value="AMP-binding"/>
    <property type="match status" value="2"/>
</dbReference>
<dbReference type="GO" id="GO:0016405">
    <property type="term" value="F:CoA-ligase activity"/>
    <property type="evidence" value="ECO:0007669"/>
    <property type="project" value="TreeGrafter"/>
</dbReference>
<dbReference type="InterPro" id="IPR000873">
    <property type="entry name" value="AMP-dep_synth/lig_dom"/>
</dbReference>
<dbReference type="AlphaFoldDB" id="A0AAN7TR33"/>
<dbReference type="GO" id="GO:0019748">
    <property type="term" value="P:secondary metabolic process"/>
    <property type="evidence" value="ECO:0007669"/>
    <property type="project" value="TreeGrafter"/>
</dbReference>
<gene>
    <name evidence="2" type="ORF">LTR62_000164</name>
</gene>
<feature type="domain" description="AMP-dependent synthetase/ligase" evidence="1">
    <location>
        <begin position="162"/>
        <end position="273"/>
    </location>
</feature>
<dbReference type="PANTHER" id="PTHR24096:SF265">
    <property type="entry name" value="ENZYME, PUTATIVE (AFU_ORTHOLOGUE AFUA_5G14270)-RELATED"/>
    <property type="match status" value="1"/>
</dbReference>
<proteinExistence type="predicted"/>
<protein>
    <recommendedName>
        <fullName evidence="1">AMP-dependent synthetase/ligase domain-containing protein</fullName>
    </recommendedName>
</protein>
<reference evidence="2" key="1">
    <citation type="submission" date="2023-08" db="EMBL/GenBank/DDBJ databases">
        <title>Black Yeasts Isolated from many extreme environments.</title>
        <authorList>
            <person name="Coleine C."/>
            <person name="Stajich J.E."/>
            <person name="Selbmann L."/>
        </authorList>
    </citation>
    <scope>NUCLEOTIDE SEQUENCE</scope>
    <source>
        <strain evidence="2">CCFEE 5401</strain>
    </source>
</reference>
<dbReference type="InterPro" id="IPR042099">
    <property type="entry name" value="ANL_N_sf"/>
</dbReference>